<keyword evidence="2" id="KW-1185">Reference proteome</keyword>
<name>A0A914UW19_9BILA</name>
<reference evidence="3" key="1">
    <citation type="submission" date="2022-11" db="UniProtKB">
        <authorList>
            <consortium name="WormBaseParasite"/>
        </authorList>
    </citation>
    <scope>IDENTIFICATION</scope>
</reference>
<proteinExistence type="predicted"/>
<dbReference type="AlphaFoldDB" id="A0A914UW19"/>
<evidence type="ECO:0000313" key="2">
    <source>
        <dbReference type="Proteomes" id="UP000887566"/>
    </source>
</evidence>
<accession>A0A914UW19</accession>
<dbReference type="Proteomes" id="UP000887566">
    <property type="component" value="Unplaced"/>
</dbReference>
<feature type="region of interest" description="Disordered" evidence="1">
    <location>
        <begin position="1"/>
        <end position="25"/>
    </location>
</feature>
<protein>
    <submittedName>
        <fullName evidence="3">Uncharacterized protein</fullName>
    </submittedName>
</protein>
<sequence length="90" mass="9938">MDRLVAASSCNERRSFGSPKGRYDRIPGRSFAAAPPASGALQQRATNEAAAVIGVDWNKRRLGGLRVRSVVFAERRSQLFLDGATLHRRR</sequence>
<evidence type="ECO:0000313" key="3">
    <source>
        <dbReference type="WBParaSite" id="PSAMB.scaffold1305size33180.g12406.t1"/>
    </source>
</evidence>
<organism evidence="2 3">
    <name type="scientific">Plectus sambesii</name>
    <dbReference type="NCBI Taxonomy" id="2011161"/>
    <lineage>
        <taxon>Eukaryota</taxon>
        <taxon>Metazoa</taxon>
        <taxon>Ecdysozoa</taxon>
        <taxon>Nematoda</taxon>
        <taxon>Chromadorea</taxon>
        <taxon>Plectida</taxon>
        <taxon>Plectina</taxon>
        <taxon>Plectoidea</taxon>
        <taxon>Plectidae</taxon>
        <taxon>Plectus</taxon>
    </lineage>
</organism>
<feature type="compositionally biased region" description="Basic and acidic residues" evidence="1">
    <location>
        <begin position="11"/>
        <end position="25"/>
    </location>
</feature>
<evidence type="ECO:0000256" key="1">
    <source>
        <dbReference type="SAM" id="MobiDB-lite"/>
    </source>
</evidence>
<dbReference type="WBParaSite" id="PSAMB.scaffold1305size33180.g12406.t1">
    <property type="protein sequence ID" value="PSAMB.scaffold1305size33180.g12406.t1"/>
    <property type="gene ID" value="PSAMB.scaffold1305size33180.g12406"/>
</dbReference>